<evidence type="ECO:0000313" key="1">
    <source>
        <dbReference type="EMBL" id="VEU69287.1"/>
    </source>
</evidence>
<geneLocation type="plasmid" evidence="1 2">
    <name>8</name>
</geneLocation>
<evidence type="ECO:0000313" key="2">
    <source>
        <dbReference type="Proteomes" id="UP000290495"/>
    </source>
</evidence>
<sequence length="35" mass="4361">MHIKELLQKKQNLENIKLKVNNDKKHFINQHFKFN</sequence>
<protein>
    <submittedName>
        <fullName evidence="1">Uncharacterized protein</fullName>
    </submittedName>
</protein>
<keyword evidence="1" id="KW-0614">Plasmid</keyword>
<reference evidence="1 2" key="1">
    <citation type="submission" date="2019-01" db="EMBL/GenBank/DDBJ databases">
        <authorList>
            <consortium name="Pathogen Informatics"/>
        </authorList>
    </citation>
    <scope>NUCLEOTIDE SEQUENCE [LARGE SCALE GENOMIC DNA]</scope>
    <source>
        <strain evidence="1 2">NCTC10146</strain>
        <plasmid evidence="2">8</plasmid>
    </source>
</reference>
<dbReference type="AlphaFoldDB" id="A0A449AS26"/>
<dbReference type="EMBL" id="LR215017">
    <property type="protein sequence ID" value="VEU69287.1"/>
    <property type="molecule type" value="Genomic_DNA"/>
</dbReference>
<dbReference type="Proteomes" id="UP000290495">
    <property type="component" value="Plasmid 8"/>
</dbReference>
<organism evidence="1 2">
    <name type="scientific">Mycoplasmopsis canis</name>
    <dbReference type="NCBI Taxonomy" id="29555"/>
    <lineage>
        <taxon>Bacteria</taxon>
        <taxon>Bacillati</taxon>
        <taxon>Mycoplasmatota</taxon>
        <taxon>Mycoplasmoidales</taxon>
        <taxon>Metamycoplasmataceae</taxon>
        <taxon>Mycoplasmopsis</taxon>
    </lineage>
</organism>
<gene>
    <name evidence="1" type="ORF">NCTC10146_00780</name>
</gene>
<proteinExistence type="predicted"/>
<name>A0A449AS26_9BACT</name>
<accession>A0A449AS26</accession>